<protein>
    <submittedName>
        <fullName evidence="2">Uncharacterized protein</fullName>
    </submittedName>
</protein>
<dbReference type="Proteomes" id="UP000698800">
    <property type="component" value="Unassembled WGS sequence"/>
</dbReference>
<evidence type="ECO:0000256" key="1">
    <source>
        <dbReference type="SAM" id="MobiDB-lite"/>
    </source>
</evidence>
<proteinExistence type="predicted"/>
<reference evidence="2" key="1">
    <citation type="submission" date="2021-03" db="EMBL/GenBank/DDBJ databases">
        <title>Comparative genomics and phylogenomic investigation of the class Geoglossomycetes provide insights into ecological specialization and systematics.</title>
        <authorList>
            <person name="Melie T."/>
            <person name="Pirro S."/>
            <person name="Miller A.N."/>
            <person name="Quandt A."/>
        </authorList>
    </citation>
    <scope>NUCLEOTIDE SEQUENCE</scope>
    <source>
        <strain evidence="2">GBOQ0MN5Z8</strain>
    </source>
</reference>
<keyword evidence="3" id="KW-1185">Reference proteome</keyword>
<accession>A0A9P8I2K2</accession>
<evidence type="ECO:0000313" key="2">
    <source>
        <dbReference type="EMBL" id="KAH0537561.1"/>
    </source>
</evidence>
<feature type="compositionally biased region" description="Basic and acidic residues" evidence="1">
    <location>
        <begin position="435"/>
        <end position="449"/>
    </location>
</feature>
<gene>
    <name evidence="2" type="ORF">FGG08_005660</name>
</gene>
<comment type="caution">
    <text evidence="2">The sequence shown here is derived from an EMBL/GenBank/DDBJ whole genome shotgun (WGS) entry which is preliminary data.</text>
</comment>
<name>A0A9P8I2K2_9PEZI</name>
<evidence type="ECO:0000313" key="3">
    <source>
        <dbReference type="Proteomes" id="UP000698800"/>
    </source>
</evidence>
<dbReference type="EMBL" id="JAGHQL010000140">
    <property type="protein sequence ID" value="KAH0537561.1"/>
    <property type="molecule type" value="Genomic_DNA"/>
</dbReference>
<dbReference type="OrthoDB" id="5408347at2759"/>
<dbReference type="AlphaFoldDB" id="A0A9P8I2K2"/>
<sequence length="833" mass="93068">MAGLGPGPIQPLLQQPSWDSLLSAEVDGSSSYLLTLRQQLDQGCLRTQEEPSIPVGVIGERIEHLSSALIQLENQDTPLQREFQFRALISALALAKYNRFHSFSAPLLDTLYSNITDRFRELVFQPQPLTDVENVHKANSSYLVRFALEHVKLFSRAEPMLVSMLPHIFRTLLGAALLTSGQLNGVDQICQGIDALSRFWRNPQPRYQVLLGLQDLTRAAVAINLKAKLAKDDTLWAFSIKMARRTLRELLNTLGNAAELEATPLPSAAQGYWEQFLAIVNRGSPGLNKYFYFYGLLDCAAQLGRILHPDELPAEMKLRMMRLLLGSKVPQFRWKATEILLSFTATRDREYGQLSEHISAPNLNITNRAQLAGEINVIRRYLEGEDLLPANLRPENTWHPQGPRRDSRSSSSTGQQDVGPPATPPTTPPEDWREEFEKQDMLRSERPESVHPSLPKRLFRRSKSYISCGLSSDCSHAFLLNAKSLCIYSLPITEGQSVEQVTKKTFTEKSKENPDPIAPTEAVLSQRFLATIASEKLVVYEYRSESQLKEVASHRFKLSYLCGVALHESEAPHRSDNVMVLVGRRRRSEGQLEGHIDLLGYRVNDNSSKKLDKIFTFNLAIGDTPKMLAFGLGGTAFVCATAILNDVLVWPLTDELLSSHPEPYKVPRNFPEELRANGITSASLFTSSSGRSYVLCTTSPTQKYNVGREQSFISPVFLQSESLHLDLVHFLEPLNRRQGLIAGAALSHTNVIAVAERTGKIMVLPLTPHDGGGIHSDIREPLELNNSLFSEAGPPMNCLRFNPAGTHLYAIDVKGEVIIKRFTWPPVETNQPP</sequence>
<feature type="region of interest" description="Disordered" evidence="1">
    <location>
        <begin position="392"/>
        <end position="454"/>
    </location>
</feature>
<organism evidence="2 3">
    <name type="scientific">Glutinoglossum americanum</name>
    <dbReference type="NCBI Taxonomy" id="1670608"/>
    <lineage>
        <taxon>Eukaryota</taxon>
        <taxon>Fungi</taxon>
        <taxon>Dikarya</taxon>
        <taxon>Ascomycota</taxon>
        <taxon>Pezizomycotina</taxon>
        <taxon>Geoglossomycetes</taxon>
        <taxon>Geoglossales</taxon>
        <taxon>Geoglossaceae</taxon>
        <taxon>Glutinoglossum</taxon>
    </lineage>
</organism>